<evidence type="ECO:0000313" key="3">
    <source>
        <dbReference type="Proteomes" id="UP000003781"/>
    </source>
</evidence>
<keyword evidence="1" id="KW-0732">Signal</keyword>
<organism evidence="2 3">
    <name type="scientific">Crocosphaera chwakensis CCY0110</name>
    <dbReference type="NCBI Taxonomy" id="391612"/>
    <lineage>
        <taxon>Bacteria</taxon>
        <taxon>Bacillati</taxon>
        <taxon>Cyanobacteriota</taxon>
        <taxon>Cyanophyceae</taxon>
        <taxon>Oscillatoriophycideae</taxon>
        <taxon>Chroococcales</taxon>
        <taxon>Aphanothecaceae</taxon>
        <taxon>Crocosphaera</taxon>
        <taxon>Crocosphaera chwakensis</taxon>
    </lineage>
</organism>
<feature type="signal peptide" evidence="1">
    <location>
        <begin position="1"/>
        <end position="21"/>
    </location>
</feature>
<evidence type="ECO:0000256" key="1">
    <source>
        <dbReference type="SAM" id="SignalP"/>
    </source>
</evidence>
<name>A3IRA8_9CHRO</name>
<protein>
    <submittedName>
        <fullName evidence="2">Uncharacterized protein</fullName>
    </submittedName>
</protein>
<reference evidence="2 3" key="1">
    <citation type="submission" date="2007-03" db="EMBL/GenBank/DDBJ databases">
        <authorList>
            <person name="Stal L."/>
            <person name="Ferriera S."/>
            <person name="Johnson J."/>
            <person name="Kravitz S."/>
            <person name="Beeson K."/>
            <person name="Sutton G."/>
            <person name="Rogers Y.-H."/>
            <person name="Friedman R."/>
            <person name="Frazier M."/>
            <person name="Venter J.C."/>
        </authorList>
    </citation>
    <scope>NUCLEOTIDE SEQUENCE [LARGE SCALE GENOMIC DNA]</scope>
    <source>
        <strain evidence="2 3">CCY0110</strain>
    </source>
</reference>
<keyword evidence="3" id="KW-1185">Reference proteome</keyword>
<proteinExistence type="predicted"/>
<dbReference type="EMBL" id="AAXW01000018">
    <property type="protein sequence ID" value="EAZ90910.1"/>
    <property type="molecule type" value="Genomic_DNA"/>
</dbReference>
<comment type="caution">
    <text evidence="2">The sequence shown here is derived from an EMBL/GenBank/DDBJ whole genome shotgun (WGS) entry which is preliminary data.</text>
</comment>
<accession>A3IRA8</accession>
<dbReference type="RefSeq" id="WP_008275919.1">
    <property type="nucleotide sequence ID" value="NZ_AAXW01000018.1"/>
</dbReference>
<evidence type="ECO:0000313" key="2">
    <source>
        <dbReference type="EMBL" id="EAZ90910.1"/>
    </source>
</evidence>
<dbReference type="Proteomes" id="UP000003781">
    <property type="component" value="Unassembled WGS sequence"/>
</dbReference>
<feature type="chain" id="PRO_5002654079" evidence="1">
    <location>
        <begin position="22"/>
        <end position="125"/>
    </location>
</feature>
<dbReference type="eggNOG" id="ENOG5030Q8G">
    <property type="taxonomic scope" value="Bacteria"/>
</dbReference>
<sequence length="125" mass="13539">MKSMVTKSVLLLSIVTTTAMTLLPFDTRSAIAQSDSNANCIMTPQDFIPPNTLAMMAFRGAFEKEGIPGYIVFKTEFNSGQITGDSIVKAAIEGCVLSNKYGMQGNSAYIADVQTQVQDFIRAQN</sequence>
<dbReference type="AlphaFoldDB" id="A3IRA8"/>
<gene>
    <name evidence="2" type="ORF">CY0110_21020</name>
</gene>